<dbReference type="RefSeq" id="WP_014737762.1">
    <property type="nucleotide sequence ID" value="NC_017954.1"/>
</dbReference>
<dbReference type="InParanoid" id="I3TFH4"/>
<reference evidence="1 2" key="1">
    <citation type="journal article" date="2012" name="J. Bacteriol.">
        <title>Complete genome sequence of the hyperthermophilic cellulolytic Crenarchaeon 'Thermogladius cellulolyticus' 1633.</title>
        <authorList>
            <person name="Mardanov A.V."/>
            <person name="Kochetkova T.V."/>
            <person name="Beletsky A.V."/>
            <person name="Bonch-Osmolovskaya E.A."/>
            <person name="Ravin N.V."/>
            <person name="Skryabin K.G."/>
        </authorList>
    </citation>
    <scope>NUCLEOTIDE SEQUENCE [LARGE SCALE GENOMIC DNA]</scope>
    <source>
        <strain evidence="2">DSM 22663 / VKM B-2946 / 1633</strain>
    </source>
</reference>
<proteinExistence type="predicted"/>
<organism evidence="1 2">
    <name type="scientific">Thermogladius calderae (strain DSM 22663 / VKM B-2946 / 1633)</name>
    <dbReference type="NCBI Taxonomy" id="1184251"/>
    <lineage>
        <taxon>Archaea</taxon>
        <taxon>Thermoproteota</taxon>
        <taxon>Thermoprotei</taxon>
        <taxon>Desulfurococcales</taxon>
        <taxon>Desulfurococcaceae</taxon>
        <taxon>Thermogladius</taxon>
    </lineage>
</organism>
<protein>
    <submittedName>
        <fullName evidence="1">Uncharacterized protein</fullName>
    </submittedName>
</protein>
<gene>
    <name evidence="1" type="ordered locus">TCELL_1089</name>
</gene>
<accession>I3TFH4</accession>
<dbReference type="STRING" id="1184251.TCELL_1089"/>
<evidence type="ECO:0000313" key="1">
    <source>
        <dbReference type="EMBL" id="AFK51512.1"/>
    </source>
</evidence>
<sequence length="247" mass="28001">MMSTQIEVGRCPPSFVDYLILEPCLFLGILPVVSSCEISGDSVSVKFSRPVDHACEYKLWQEPRGWKIELRKGPEPKTSAYLGWLRLYYLGGAFFKLEYEVAGGFFAKRELAKVYSTLFSNYTALAEGRCRKVDIADRLRSPRVPRVEVEEKPFWETMPVDIKVDLSLALVRAEYLREVELVHASDGLPKAHYLASKVKSGEWMVVVVYPNGREYILISNGVVVGRYLEGAKGTVVQSVFYKLRTSK</sequence>
<dbReference type="GeneID" id="13013408"/>
<dbReference type="AlphaFoldDB" id="I3TFH4"/>
<keyword evidence="2" id="KW-1185">Reference proteome</keyword>
<dbReference type="EMBL" id="CP003531">
    <property type="protein sequence ID" value="AFK51512.1"/>
    <property type="molecule type" value="Genomic_DNA"/>
</dbReference>
<name>I3TFH4_THEC1</name>
<dbReference type="KEGG" id="thg:TCELL_1089"/>
<dbReference type="Proteomes" id="UP000005270">
    <property type="component" value="Chromosome"/>
</dbReference>
<dbReference type="HOGENOM" id="CLU_985604_0_0_2"/>
<evidence type="ECO:0000313" key="2">
    <source>
        <dbReference type="Proteomes" id="UP000005270"/>
    </source>
</evidence>